<proteinExistence type="predicted"/>
<keyword evidence="11" id="KW-1185">Reference proteome</keyword>
<dbReference type="PRINTS" id="PR00789">
    <property type="entry name" value="OSIALOPTASE"/>
</dbReference>
<protein>
    <recommendedName>
        <fullName evidence="1">N(6)-L-threonylcarbamoyladenine synthase</fullName>
        <ecNumber evidence="1">2.3.1.234</ecNumber>
    </recommendedName>
</protein>
<dbReference type="Gene3D" id="3.30.420.40">
    <property type="match status" value="2"/>
</dbReference>
<evidence type="ECO:0000256" key="6">
    <source>
        <dbReference type="ARBA" id="ARBA00023315"/>
    </source>
</evidence>
<dbReference type="GO" id="GO:0061711">
    <property type="term" value="F:tRNA N(6)-L-threonylcarbamoyladenine synthase activity"/>
    <property type="evidence" value="ECO:0007669"/>
    <property type="project" value="UniProtKB-EC"/>
</dbReference>
<keyword evidence="4" id="KW-0479">Metal-binding</keyword>
<feature type="domain" description="Gcp-like" evidence="9">
    <location>
        <begin position="35"/>
        <end position="160"/>
    </location>
</feature>
<evidence type="ECO:0000259" key="9">
    <source>
        <dbReference type="Pfam" id="PF00814"/>
    </source>
</evidence>
<feature type="region of interest" description="Disordered" evidence="8">
    <location>
        <begin position="216"/>
        <end position="248"/>
    </location>
</feature>
<sequence>MKLLAIDCAANLCAACVYDAGAGIELGRQALDLGKGHAEHLMAVIETALKASGIDYRGLGAVAVSIGPGSFTGLRVGVSTARGLALALKIPAIGVTTLEALAAEAADAFPGRPVLAALDAGREELHAALFDKALVLTYGPAVATLSEAAAMAVKATAVLAGTAAPQIAAAAGPTFDIGPVAATADIATYARLSAAKGPGERPKPLYLRGADAKPQAGFILPRQDQPKGHGPERQGQSPRKRGSGEKGS</sequence>
<evidence type="ECO:0000313" key="10">
    <source>
        <dbReference type="EMBL" id="MDX8493460.1"/>
    </source>
</evidence>
<dbReference type="PANTHER" id="PTHR11735">
    <property type="entry name" value="TRNA N6-ADENOSINE THREONYLCARBAMOYLTRANSFERASE"/>
    <property type="match status" value="1"/>
</dbReference>
<dbReference type="EMBL" id="JAVIJC010000018">
    <property type="protein sequence ID" value="MDX8493460.1"/>
    <property type="molecule type" value="Genomic_DNA"/>
</dbReference>
<evidence type="ECO:0000313" key="11">
    <source>
        <dbReference type="Proteomes" id="UP001271249"/>
    </source>
</evidence>
<dbReference type="NCBIfam" id="TIGR03725">
    <property type="entry name" value="T6A_YeaZ"/>
    <property type="match status" value="1"/>
</dbReference>
<comment type="caution">
    <text evidence="10">The sequence shown here is derived from an EMBL/GenBank/DDBJ whole genome shotgun (WGS) entry which is preliminary data.</text>
</comment>
<gene>
    <name evidence="10" type="primary">tsaB</name>
    <name evidence="10" type="ORF">RFN29_17980</name>
</gene>
<organism evidence="10 11">
    <name type="scientific">Mesorhizobium captivum</name>
    <dbReference type="NCBI Taxonomy" id="3072319"/>
    <lineage>
        <taxon>Bacteria</taxon>
        <taxon>Pseudomonadati</taxon>
        <taxon>Pseudomonadota</taxon>
        <taxon>Alphaproteobacteria</taxon>
        <taxon>Hyphomicrobiales</taxon>
        <taxon>Phyllobacteriaceae</taxon>
        <taxon>Mesorhizobium</taxon>
    </lineage>
</organism>
<evidence type="ECO:0000256" key="4">
    <source>
        <dbReference type="ARBA" id="ARBA00022723"/>
    </source>
</evidence>
<reference evidence="10 11" key="1">
    <citation type="submission" date="2023-08" db="EMBL/GenBank/DDBJ databases">
        <title>Implementing the SeqCode for naming new Mesorhizobium species isolated from Vachellia karroo root nodules.</title>
        <authorList>
            <person name="Van Lill M."/>
        </authorList>
    </citation>
    <scope>NUCLEOTIDE SEQUENCE [LARGE SCALE GENOMIC DNA]</scope>
    <source>
        <strain evidence="10 11">VK22B</strain>
    </source>
</reference>
<dbReference type="RefSeq" id="WP_320227394.1">
    <property type="nucleotide sequence ID" value="NZ_JAVIJC010000018.1"/>
</dbReference>
<dbReference type="InterPro" id="IPR017861">
    <property type="entry name" value="KAE1/TsaD"/>
</dbReference>
<dbReference type="EC" id="2.3.1.234" evidence="1"/>
<name>A0ABU4Z576_9HYPH</name>
<evidence type="ECO:0000256" key="8">
    <source>
        <dbReference type="SAM" id="MobiDB-lite"/>
    </source>
</evidence>
<dbReference type="InterPro" id="IPR000905">
    <property type="entry name" value="Gcp-like_dom"/>
</dbReference>
<dbReference type="InterPro" id="IPR043129">
    <property type="entry name" value="ATPase_NBD"/>
</dbReference>
<keyword evidence="5" id="KW-0408">Iron</keyword>
<dbReference type="PANTHER" id="PTHR11735:SF11">
    <property type="entry name" value="TRNA THREONYLCARBAMOYLADENOSINE BIOSYNTHESIS PROTEIN TSAB"/>
    <property type="match status" value="1"/>
</dbReference>
<dbReference type="SUPFAM" id="SSF53067">
    <property type="entry name" value="Actin-like ATPase domain"/>
    <property type="match status" value="1"/>
</dbReference>
<keyword evidence="3" id="KW-0819">tRNA processing</keyword>
<accession>A0ABU4Z576</accession>
<comment type="catalytic activity">
    <reaction evidence="7">
        <text>L-threonylcarbamoyladenylate + adenosine(37) in tRNA = N(6)-L-threonylcarbamoyladenosine(37) in tRNA + AMP + H(+)</text>
        <dbReference type="Rhea" id="RHEA:37059"/>
        <dbReference type="Rhea" id="RHEA-COMP:10162"/>
        <dbReference type="Rhea" id="RHEA-COMP:10163"/>
        <dbReference type="ChEBI" id="CHEBI:15378"/>
        <dbReference type="ChEBI" id="CHEBI:73682"/>
        <dbReference type="ChEBI" id="CHEBI:74411"/>
        <dbReference type="ChEBI" id="CHEBI:74418"/>
        <dbReference type="ChEBI" id="CHEBI:456215"/>
        <dbReference type="EC" id="2.3.1.234"/>
    </reaction>
</comment>
<evidence type="ECO:0000256" key="5">
    <source>
        <dbReference type="ARBA" id="ARBA00023004"/>
    </source>
</evidence>
<evidence type="ECO:0000256" key="3">
    <source>
        <dbReference type="ARBA" id="ARBA00022694"/>
    </source>
</evidence>
<dbReference type="InterPro" id="IPR022496">
    <property type="entry name" value="T6A_TsaB"/>
</dbReference>
<keyword evidence="6 10" id="KW-0012">Acyltransferase</keyword>
<keyword evidence="2 10" id="KW-0808">Transferase</keyword>
<dbReference type="Proteomes" id="UP001271249">
    <property type="component" value="Unassembled WGS sequence"/>
</dbReference>
<evidence type="ECO:0000256" key="7">
    <source>
        <dbReference type="ARBA" id="ARBA00048117"/>
    </source>
</evidence>
<evidence type="ECO:0000256" key="2">
    <source>
        <dbReference type="ARBA" id="ARBA00022679"/>
    </source>
</evidence>
<evidence type="ECO:0000256" key="1">
    <source>
        <dbReference type="ARBA" id="ARBA00012156"/>
    </source>
</evidence>
<dbReference type="Pfam" id="PF00814">
    <property type="entry name" value="TsaD"/>
    <property type="match status" value="1"/>
</dbReference>